<proteinExistence type="predicted"/>
<dbReference type="Gene3D" id="3.10.350.10">
    <property type="entry name" value="LysM domain"/>
    <property type="match status" value="1"/>
</dbReference>
<evidence type="ECO:0000313" key="3">
    <source>
        <dbReference type="Proteomes" id="UP000283295"/>
    </source>
</evidence>
<dbReference type="CDD" id="cd00118">
    <property type="entry name" value="LysM"/>
    <property type="match status" value="2"/>
</dbReference>
<dbReference type="PROSITE" id="PS51782">
    <property type="entry name" value="LYSM"/>
    <property type="match status" value="1"/>
</dbReference>
<dbReference type="AlphaFoldDB" id="A0A3R5WJ63"/>
<sequence length="111" mass="12766">MNFDTCNGVIHVVKKGDTLYKLSKIYKVKLSEIISANPYINVYNMQPGDEVCIPVIEEEDFLIYSVKEGDTFEDVLKNTGVSPNDLFKFNPDLYKTMLAESMEIRYVDLQK</sequence>
<organism evidence="2 3">
    <name type="scientific">Coprococcus eutactus</name>
    <dbReference type="NCBI Taxonomy" id="33043"/>
    <lineage>
        <taxon>Bacteria</taxon>
        <taxon>Bacillati</taxon>
        <taxon>Bacillota</taxon>
        <taxon>Clostridia</taxon>
        <taxon>Lachnospirales</taxon>
        <taxon>Lachnospiraceae</taxon>
        <taxon>Coprococcus</taxon>
    </lineage>
</organism>
<feature type="domain" description="LysM" evidence="1">
    <location>
        <begin position="9"/>
        <end position="53"/>
    </location>
</feature>
<evidence type="ECO:0000313" key="2">
    <source>
        <dbReference type="EMBL" id="RGS40673.1"/>
    </source>
</evidence>
<dbReference type="InterPro" id="IPR036779">
    <property type="entry name" value="LysM_dom_sf"/>
</dbReference>
<dbReference type="InterPro" id="IPR018392">
    <property type="entry name" value="LysM"/>
</dbReference>
<dbReference type="PANTHER" id="PTHR33734">
    <property type="entry name" value="LYSM DOMAIN-CONTAINING GPI-ANCHORED PROTEIN 2"/>
    <property type="match status" value="1"/>
</dbReference>
<dbReference type="EMBL" id="QRVK01000026">
    <property type="protein sequence ID" value="RGS40673.1"/>
    <property type="molecule type" value="Genomic_DNA"/>
</dbReference>
<dbReference type="OrthoDB" id="9811296at2"/>
<dbReference type="Pfam" id="PF01476">
    <property type="entry name" value="LysM"/>
    <property type="match status" value="2"/>
</dbReference>
<protein>
    <submittedName>
        <fullName evidence="2">LysM peptidoglycan-binding domain-containing protein</fullName>
    </submittedName>
</protein>
<accession>A0A3R5WJ63</accession>
<dbReference type="PANTHER" id="PTHR33734:SF22">
    <property type="entry name" value="MEMBRANE-BOUND LYTIC MUREIN TRANSGLYCOSYLASE D"/>
    <property type="match status" value="1"/>
</dbReference>
<dbReference type="Proteomes" id="UP000283295">
    <property type="component" value="Unassembled WGS sequence"/>
</dbReference>
<evidence type="ECO:0000259" key="1">
    <source>
        <dbReference type="PROSITE" id="PS51782"/>
    </source>
</evidence>
<comment type="caution">
    <text evidence="2">The sequence shown here is derived from an EMBL/GenBank/DDBJ whole genome shotgun (WGS) entry which is preliminary data.</text>
</comment>
<reference evidence="2 3" key="1">
    <citation type="submission" date="2018-08" db="EMBL/GenBank/DDBJ databases">
        <title>A genome reference for cultivated species of the human gut microbiota.</title>
        <authorList>
            <person name="Zou Y."/>
            <person name="Xue W."/>
            <person name="Luo G."/>
        </authorList>
    </citation>
    <scope>NUCLEOTIDE SEQUENCE [LARGE SCALE GENOMIC DNA]</scope>
    <source>
        <strain evidence="2 3">AF22-21</strain>
    </source>
</reference>
<dbReference type="SUPFAM" id="SSF54106">
    <property type="entry name" value="LysM domain"/>
    <property type="match status" value="2"/>
</dbReference>
<gene>
    <name evidence="2" type="ORF">DWX94_09990</name>
</gene>
<dbReference type="SMART" id="SM00257">
    <property type="entry name" value="LysM"/>
    <property type="match status" value="2"/>
</dbReference>
<name>A0A3R5WJ63_9FIRM</name>